<dbReference type="EMBL" id="SNRY01001016">
    <property type="protein sequence ID" value="KAA6334274.1"/>
    <property type="molecule type" value="Genomic_DNA"/>
</dbReference>
<dbReference type="InterPro" id="IPR036249">
    <property type="entry name" value="Thioredoxin-like_sf"/>
</dbReference>
<feature type="domain" description="Thioredoxin-like fold" evidence="5">
    <location>
        <begin position="227"/>
        <end position="331"/>
    </location>
</feature>
<sequence>MRKYCLLLFVAICLFGCNNNKTECVSITGNIKGLGDDTIYVYGVDEFLNFTDTIYVKDDKFSYTIQADTAGQIMLLFNNRQTYPVFFDKKDKITIEGDTGHLDIPIIMGNPTNEKLTAFLQELEKIEEVSKKKLEEKIDSFIHWNQDSPVSVYLLDTYFVRKEQPDYTKIKQLIEAMNGKLRDKRYMEELTEFVEQAEKAELKKVIPSFNLLDINDKKVSYTTLDSKYILIHFWASWDDESKLANAEIRKINRTCTKKEKRRIKKKDDKKELSIVGISLDVDKESWKQTVKKDTLTGTQVCDLSGWNSTIVKQYAVRELPANILINSKGEVIARNIKRDSLSVRLPKLLEEK</sequence>
<evidence type="ECO:0000256" key="3">
    <source>
        <dbReference type="ARBA" id="ARBA00023157"/>
    </source>
</evidence>
<evidence type="ECO:0000256" key="4">
    <source>
        <dbReference type="ARBA" id="ARBA00023284"/>
    </source>
</evidence>
<evidence type="ECO:0000259" key="6">
    <source>
        <dbReference type="Pfam" id="PF14289"/>
    </source>
</evidence>
<comment type="caution">
    <text evidence="7">The sequence shown here is derived from an EMBL/GenBank/DDBJ whole genome shotgun (WGS) entry which is preliminary data.</text>
</comment>
<dbReference type="SUPFAM" id="SSF52833">
    <property type="entry name" value="Thioredoxin-like"/>
    <property type="match status" value="1"/>
</dbReference>
<keyword evidence="2" id="KW-0201">Cytochrome c-type biogenesis</keyword>
<dbReference type="Pfam" id="PF14289">
    <property type="entry name" value="DUF4369"/>
    <property type="match status" value="1"/>
</dbReference>
<proteinExistence type="predicted"/>
<dbReference type="PANTHER" id="PTHR42852">
    <property type="entry name" value="THIOL:DISULFIDE INTERCHANGE PROTEIN DSBE"/>
    <property type="match status" value="1"/>
</dbReference>
<evidence type="ECO:0000256" key="1">
    <source>
        <dbReference type="ARBA" id="ARBA00004196"/>
    </source>
</evidence>
<name>A0A5J4RL12_9ZZZZ</name>
<reference evidence="7" key="1">
    <citation type="submission" date="2019-03" db="EMBL/GenBank/DDBJ databases">
        <title>Single cell metagenomics reveals metabolic interactions within the superorganism composed of flagellate Streblomastix strix and complex community of Bacteroidetes bacteria on its surface.</title>
        <authorList>
            <person name="Treitli S.C."/>
            <person name="Kolisko M."/>
            <person name="Husnik F."/>
            <person name="Keeling P."/>
            <person name="Hampl V."/>
        </authorList>
    </citation>
    <scope>NUCLEOTIDE SEQUENCE</scope>
    <source>
        <strain evidence="7">STM</strain>
    </source>
</reference>
<dbReference type="GO" id="GO:0017004">
    <property type="term" value="P:cytochrome complex assembly"/>
    <property type="evidence" value="ECO:0007669"/>
    <property type="project" value="UniProtKB-KW"/>
</dbReference>
<protein>
    <submittedName>
        <fullName evidence="7">Thiol-disulfide oxidoreductase ResA</fullName>
    </submittedName>
</protein>
<keyword evidence="3" id="KW-1015">Disulfide bond</keyword>
<keyword evidence="4" id="KW-0676">Redox-active center</keyword>
<evidence type="ECO:0000313" key="7">
    <source>
        <dbReference type="EMBL" id="KAA6334274.1"/>
    </source>
</evidence>
<dbReference type="Pfam" id="PF13905">
    <property type="entry name" value="Thioredoxin_8"/>
    <property type="match status" value="1"/>
</dbReference>
<dbReference type="InterPro" id="IPR025380">
    <property type="entry name" value="DUF4369"/>
</dbReference>
<dbReference type="GO" id="GO:0030313">
    <property type="term" value="C:cell envelope"/>
    <property type="evidence" value="ECO:0007669"/>
    <property type="project" value="UniProtKB-SubCell"/>
</dbReference>
<dbReference type="PANTHER" id="PTHR42852:SF6">
    <property type="entry name" value="THIOL:DISULFIDE INTERCHANGE PROTEIN DSBE"/>
    <property type="match status" value="1"/>
</dbReference>
<dbReference type="AlphaFoldDB" id="A0A5J4RL12"/>
<accession>A0A5J4RL12</accession>
<feature type="domain" description="DUF4369" evidence="6">
    <location>
        <begin position="26"/>
        <end position="116"/>
    </location>
</feature>
<dbReference type="Gene3D" id="3.40.30.10">
    <property type="entry name" value="Glutaredoxin"/>
    <property type="match status" value="1"/>
</dbReference>
<gene>
    <name evidence="7" type="ORF">EZS27_017395</name>
</gene>
<comment type="subcellular location">
    <subcellularLocation>
        <location evidence="1">Cell envelope</location>
    </subcellularLocation>
</comment>
<dbReference type="InterPro" id="IPR012336">
    <property type="entry name" value="Thioredoxin-like_fold"/>
</dbReference>
<evidence type="ECO:0000259" key="5">
    <source>
        <dbReference type="Pfam" id="PF13905"/>
    </source>
</evidence>
<dbReference type="InterPro" id="IPR050553">
    <property type="entry name" value="Thioredoxin_ResA/DsbE_sf"/>
</dbReference>
<organism evidence="7">
    <name type="scientific">termite gut metagenome</name>
    <dbReference type="NCBI Taxonomy" id="433724"/>
    <lineage>
        <taxon>unclassified sequences</taxon>
        <taxon>metagenomes</taxon>
        <taxon>organismal metagenomes</taxon>
    </lineage>
</organism>
<evidence type="ECO:0000256" key="2">
    <source>
        <dbReference type="ARBA" id="ARBA00022748"/>
    </source>
</evidence>